<gene>
    <name evidence="1" type="ORF">SAMN04489712_14614</name>
</gene>
<dbReference type="Pfam" id="PF12900">
    <property type="entry name" value="Pyridox_ox_2"/>
    <property type="match status" value="1"/>
</dbReference>
<dbReference type="AlphaFoldDB" id="A0A1H6EC14"/>
<evidence type="ECO:0000313" key="1">
    <source>
        <dbReference type="EMBL" id="SEG94325.1"/>
    </source>
</evidence>
<sequence>MNHAAGSGEVDDRKLEELDRQECLELISPGGVGRVAFDDGEGPALMPVNYVVDGESVVFQTSVHGRLSRSLASLPAGAETRIAFGVDWIDDAAQKGWSVMLRGGAHRMSEEENAAAPRVESWAGGEREAHFRLTPTSISGRRVHRG</sequence>
<dbReference type="EMBL" id="FNVO01000046">
    <property type="protein sequence ID" value="SEG94325.1"/>
    <property type="molecule type" value="Genomic_DNA"/>
</dbReference>
<dbReference type="Gene3D" id="2.30.110.10">
    <property type="entry name" value="Electron Transport, Fmn-binding Protein, Chain A"/>
    <property type="match status" value="1"/>
</dbReference>
<dbReference type="RefSeq" id="WP_103944845.1">
    <property type="nucleotide sequence ID" value="NZ_FNVO01000046.1"/>
</dbReference>
<dbReference type="InterPro" id="IPR024747">
    <property type="entry name" value="Pyridox_Oxase-rel"/>
</dbReference>
<dbReference type="Proteomes" id="UP000236723">
    <property type="component" value="Unassembled WGS sequence"/>
</dbReference>
<protein>
    <submittedName>
        <fullName evidence="1">Pyridoxamine 5'-phosphate oxidase</fullName>
    </submittedName>
</protein>
<dbReference type="SUPFAM" id="SSF50475">
    <property type="entry name" value="FMN-binding split barrel"/>
    <property type="match status" value="1"/>
</dbReference>
<reference evidence="2" key="1">
    <citation type="submission" date="2016-10" db="EMBL/GenBank/DDBJ databases">
        <authorList>
            <person name="Varghese N."/>
            <person name="Submissions S."/>
        </authorList>
    </citation>
    <scope>NUCLEOTIDE SEQUENCE [LARGE SCALE GENOMIC DNA]</scope>
    <source>
        <strain evidence="2">DSM 43163</strain>
    </source>
</reference>
<name>A0A1H6EC14_9ACTN</name>
<evidence type="ECO:0000313" key="2">
    <source>
        <dbReference type="Proteomes" id="UP000236723"/>
    </source>
</evidence>
<organism evidence="1 2">
    <name type="scientific">Thermomonospora echinospora</name>
    <dbReference type="NCBI Taxonomy" id="1992"/>
    <lineage>
        <taxon>Bacteria</taxon>
        <taxon>Bacillati</taxon>
        <taxon>Actinomycetota</taxon>
        <taxon>Actinomycetes</taxon>
        <taxon>Streptosporangiales</taxon>
        <taxon>Thermomonosporaceae</taxon>
        <taxon>Thermomonospora</taxon>
    </lineage>
</organism>
<keyword evidence="2" id="KW-1185">Reference proteome</keyword>
<dbReference type="InterPro" id="IPR012349">
    <property type="entry name" value="Split_barrel_FMN-bd"/>
</dbReference>
<accession>A0A1H6EC14</accession>
<proteinExistence type="predicted"/>
<dbReference type="OrthoDB" id="7062584at2"/>